<accession>A0ABN2A9V8</accession>
<dbReference type="InterPro" id="IPR002347">
    <property type="entry name" value="SDR_fam"/>
</dbReference>
<feature type="domain" description="Ketoreductase" evidence="3">
    <location>
        <begin position="10"/>
        <end position="191"/>
    </location>
</feature>
<dbReference type="Gene3D" id="3.40.50.720">
    <property type="entry name" value="NAD(P)-binding Rossmann-like Domain"/>
    <property type="match status" value="1"/>
</dbReference>
<dbReference type="InterPro" id="IPR057326">
    <property type="entry name" value="KR_dom"/>
</dbReference>
<name>A0ABN2A9V8_9ACTN</name>
<dbReference type="Proteomes" id="UP001500842">
    <property type="component" value="Unassembled WGS sequence"/>
</dbReference>
<dbReference type="InterPro" id="IPR036291">
    <property type="entry name" value="NAD(P)-bd_dom_sf"/>
</dbReference>
<keyword evidence="5" id="KW-1185">Reference proteome</keyword>
<evidence type="ECO:0000313" key="5">
    <source>
        <dbReference type="Proteomes" id="UP001500842"/>
    </source>
</evidence>
<reference evidence="4 5" key="1">
    <citation type="journal article" date="2019" name="Int. J. Syst. Evol. Microbiol.">
        <title>The Global Catalogue of Microorganisms (GCM) 10K type strain sequencing project: providing services to taxonomists for standard genome sequencing and annotation.</title>
        <authorList>
            <consortium name="The Broad Institute Genomics Platform"/>
            <consortium name="The Broad Institute Genome Sequencing Center for Infectious Disease"/>
            <person name="Wu L."/>
            <person name="Ma J."/>
        </authorList>
    </citation>
    <scope>NUCLEOTIDE SEQUENCE [LARGE SCALE GENOMIC DNA]</scope>
    <source>
        <strain evidence="4 5">JCM 14942</strain>
    </source>
</reference>
<dbReference type="PANTHER" id="PTHR42760">
    <property type="entry name" value="SHORT-CHAIN DEHYDROGENASES/REDUCTASES FAMILY MEMBER"/>
    <property type="match status" value="1"/>
</dbReference>
<comment type="similarity">
    <text evidence="1">Belongs to the short-chain dehydrogenases/reductases (SDR) family.</text>
</comment>
<comment type="caution">
    <text evidence="4">The sequence shown here is derived from an EMBL/GenBank/DDBJ whole genome shotgun (WGS) entry which is preliminary data.</text>
</comment>
<dbReference type="SUPFAM" id="SSF51735">
    <property type="entry name" value="NAD(P)-binding Rossmann-fold domains"/>
    <property type="match status" value="1"/>
</dbReference>
<dbReference type="InterPro" id="IPR020904">
    <property type="entry name" value="Sc_DH/Rdtase_CS"/>
</dbReference>
<evidence type="ECO:0000256" key="2">
    <source>
        <dbReference type="ARBA" id="ARBA00023002"/>
    </source>
</evidence>
<sequence>MTTTAARQPGTVVVTGAAGGIGRAVVERLAAAGHRVLALDVADEPRDRPTDPVSGDAVRRHRLDVTDEAALEALPDLVGAEQVQALVNTAGVLRAGPVATTTAADWDLQLAVNARGVFLATRAVTALMVEQLDRDPHNRRSVVTVGSNAGGVPRAQMAAYAASKAAASAFTRSVGLELAEHGIRANVVAPGTTRTPMLQELGGAEFEGRAIAGDPDAHRTGIPLGRVAEPDDIAGVVAFLVSDAARHLTLQEIVVDGGASQR</sequence>
<dbReference type="PROSITE" id="PS00061">
    <property type="entry name" value="ADH_SHORT"/>
    <property type="match status" value="1"/>
</dbReference>
<protein>
    <submittedName>
        <fullName evidence="4">2,3-dihydro-2,3-dihydroxybenzoate dehydrogenase</fullName>
    </submittedName>
</protein>
<evidence type="ECO:0000313" key="4">
    <source>
        <dbReference type="EMBL" id="GAA1514637.1"/>
    </source>
</evidence>
<dbReference type="Pfam" id="PF13561">
    <property type="entry name" value="adh_short_C2"/>
    <property type="match status" value="1"/>
</dbReference>
<keyword evidence="2" id="KW-0560">Oxidoreductase</keyword>
<dbReference type="PRINTS" id="PR01397">
    <property type="entry name" value="DHBDHDRGNASE"/>
</dbReference>
<evidence type="ECO:0000256" key="1">
    <source>
        <dbReference type="ARBA" id="ARBA00006484"/>
    </source>
</evidence>
<organism evidence="4 5">
    <name type="scientific">Nocardioides humi</name>
    <dbReference type="NCBI Taxonomy" id="449461"/>
    <lineage>
        <taxon>Bacteria</taxon>
        <taxon>Bacillati</taxon>
        <taxon>Actinomycetota</taxon>
        <taxon>Actinomycetes</taxon>
        <taxon>Propionibacteriales</taxon>
        <taxon>Nocardioidaceae</taxon>
        <taxon>Nocardioides</taxon>
    </lineage>
</organism>
<dbReference type="RefSeq" id="WP_141005422.1">
    <property type="nucleotide sequence ID" value="NZ_BAAAOR010000014.1"/>
</dbReference>
<dbReference type="EMBL" id="BAAAOR010000014">
    <property type="protein sequence ID" value="GAA1514637.1"/>
    <property type="molecule type" value="Genomic_DNA"/>
</dbReference>
<proteinExistence type="inferred from homology"/>
<evidence type="ECO:0000259" key="3">
    <source>
        <dbReference type="SMART" id="SM00822"/>
    </source>
</evidence>
<dbReference type="PRINTS" id="PR00080">
    <property type="entry name" value="SDRFAMILY"/>
</dbReference>
<dbReference type="SMART" id="SM00822">
    <property type="entry name" value="PKS_KR"/>
    <property type="match status" value="1"/>
</dbReference>
<gene>
    <name evidence="4" type="ORF">GCM10009788_18790</name>
</gene>
<dbReference type="PANTHER" id="PTHR42760:SF115">
    <property type="entry name" value="3-OXOACYL-[ACYL-CARRIER-PROTEIN] REDUCTASE FABG"/>
    <property type="match status" value="1"/>
</dbReference>
<dbReference type="InterPro" id="IPR003560">
    <property type="entry name" value="DHB_DH"/>
</dbReference>